<dbReference type="OMA" id="RSHMHGI"/>
<reference evidence="2 3" key="2">
    <citation type="journal article" date="2012" name="PLoS Pathog.">
        <title>Diverse lifestyles and strategies of plant pathogenesis encoded in the genomes of eighteen Dothideomycetes fungi.</title>
        <authorList>
            <person name="Ohm R.A."/>
            <person name="Feau N."/>
            <person name="Henrissat B."/>
            <person name="Schoch C.L."/>
            <person name="Horwitz B.A."/>
            <person name="Barry K.W."/>
            <person name="Condon B.J."/>
            <person name="Copeland A.C."/>
            <person name="Dhillon B."/>
            <person name="Glaser F."/>
            <person name="Hesse C.N."/>
            <person name="Kosti I."/>
            <person name="LaButti K."/>
            <person name="Lindquist E.A."/>
            <person name="Lucas S."/>
            <person name="Salamov A.A."/>
            <person name="Bradshaw R.E."/>
            <person name="Ciuffetti L."/>
            <person name="Hamelin R.C."/>
            <person name="Kema G.H.J."/>
            <person name="Lawrence C."/>
            <person name="Scott J.A."/>
            <person name="Spatafora J.W."/>
            <person name="Turgeon B.G."/>
            <person name="de Wit P.J.G.M."/>
            <person name="Zhong S."/>
            <person name="Goodwin S.B."/>
            <person name="Grigoriev I.V."/>
        </authorList>
    </citation>
    <scope>NUCLEOTIDE SEQUENCE [LARGE SCALE GENOMIC DNA]</scope>
    <source>
        <strain evidence="3">NZE10 / CBS 128990</strain>
    </source>
</reference>
<dbReference type="STRING" id="675120.M2WHL9"/>
<organism evidence="2 3">
    <name type="scientific">Dothistroma septosporum (strain NZE10 / CBS 128990)</name>
    <name type="common">Red band needle blight fungus</name>
    <name type="synonym">Mycosphaerella pini</name>
    <dbReference type="NCBI Taxonomy" id="675120"/>
    <lineage>
        <taxon>Eukaryota</taxon>
        <taxon>Fungi</taxon>
        <taxon>Dikarya</taxon>
        <taxon>Ascomycota</taxon>
        <taxon>Pezizomycotina</taxon>
        <taxon>Dothideomycetes</taxon>
        <taxon>Dothideomycetidae</taxon>
        <taxon>Mycosphaerellales</taxon>
        <taxon>Mycosphaerellaceae</taxon>
        <taxon>Dothistroma</taxon>
    </lineage>
</organism>
<protein>
    <submittedName>
        <fullName evidence="2">Uncharacterized protein</fullName>
    </submittedName>
</protein>
<name>M2WHL9_DOTSN</name>
<accession>M2WHL9</accession>
<evidence type="ECO:0000313" key="2">
    <source>
        <dbReference type="EMBL" id="EME38097.1"/>
    </source>
</evidence>
<dbReference type="eggNOG" id="ENOG502SVYU">
    <property type="taxonomic scope" value="Eukaryota"/>
</dbReference>
<reference evidence="3" key="1">
    <citation type="journal article" date="2012" name="PLoS Genet.">
        <title>The genomes of the fungal plant pathogens Cladosporium fulvum and Dothistroma septosporum reveal adaptation to different hosts and lifestyles but also signatures of common ancestry.</title>
        <authorList>
            <person name="de Wit P.J.G.M."/>
            <person name="van der Burgt A."/>
            <person name="Oekmen B."/>
            <person name="Stergiopoulos I."/>
            <person name="Abd-Elsalam K.A."/>
            <person name="Aerts A.L."/>
            <person name="Bahkali A.H."/>
            <person name="Beenen H.G."/>
            <person name="Chettri P."/>
            <person name="Cox M.P."/>
            <person name="Datema E."/>
            <person name="de Vries R.P."/>
            <person name="Dhillon B."/>
            <person name="Ganley A.R."/>
            <person name="Griffiths S.A."/>
            <person name="Guo Y."/>
            <person name="Hamelin R.C."/>
            <person name="Henrissat B."/>
            <person name="Kabir M.S."/>
            <person name="Jashni M.K."/>
            <person name="Kema G."/>
            <person name="Klaubauf S."/>
            <person name="Lapidus A."/>
            <person name="Levasseur A."/>
            <person name="Lindquist E."/>
            <person name="Mehrabi R."/>
            <person name="Ohm R.A."/>
            <person name="Owen T.J."/>
            <person name="Salamov A."/>
            <person name="Schwelm A."/>
            <person name="Schijlen E."/>
            <person name="Sun H."/>
            <person name="van den Burg H.A."/>
            <person name="van Ham R.C.H.J."/>
            <person name="Zhang S."/>
            <person name="Goodwin S.B."/>
            <person name="Grigoriev I.V."/>
            <person name="Collemare J."/>
            <person name="Bradshaw R.E."/>
        </authorList>
    </citation>
    <scope>NUCLEOTIDE SEQUENCE [LARGE SCALE GENOMIC DNA]</scope>
    <source>
        <strain evidence="3">NZE10 / CBS 128990</strain>
    </source>
</reference>
<evidence type="ECO:0000256" key="1">
    <source>
        <dbReference type="SAM" id="MobiDB-lite"/>
    </source>
</evidence>
<proteinExistence type="predicted"/>
<feature type="region of interest" description="Disordered" evidence="1">
    <location>
        <begin position="1"/>
        <end position="70"/>
    </location>
</feature>
<dbReference type="Proteomes" id="UP000016933">
    <property type="component" value="Unassembled WGS sequence"/>
</dbReference>
<dbReference type="OrthoDB" id="3627830at2759"/>
<feature type="compositionally biased region" description="Basic and acidic residues" evidence="1">
    <location>
        <begin position="8"/>
        <end position="26"/>
    </location>
</feature>
<dbReference type="AlphaFoldDB" id="M2WHL9"/>
<sequence>MQTPPDSDQERATRARLKKQIDEERRARWKARGPKGDSTRSFGPNAKAKAGFSNGTSTAGQQGARVPHRVPTSYRDTGLVLHKPTSTTNRLRSELVFMLERTQRTETWFELVPSRLGHSQSIDAAALAIIKAAEHAKLNTNVTQESCLGSYSKAIITLNDDMGRSASTDDMLITVGLLVTFERMFAWTSVPLRSHMHGIVALLMNSIKVTNRAPSEMIRAVQYTFWPVAFIGPCVMGTPSMFEHPRFLDAEPVLMSQGKLSTPAKTVARARKLSNQLFIRLPRLIMMVKALQTKYSPLEVDTAVDLAKELFENEDIDAENELLHHVQIQKTESELGRDAFPYSMKFHTLGEYEALMHHWSTRMILSRLCWKMSALFPTKYQAEDLPVKKTLETTMSRMAANVLMACHWGLSKGEAGESCLIIDLVSVWGALNDFDLFASRKLDPAKARSLLKQIAHKIMRTAGPNALDECADRLQAASELFSGGKSEGILQFTFSRPPPGQDMS</sequence>
<gene>
    <name evidence="2" type="ORF">DOTSEDRAFT_39632</name>
</gene>
<keyword evidence="3" id="KW-1185">Reference proteome</keyword>
<dbReference type="HOGENOM" id="CLU_028695_0_0_1"/>
<dbReference type="EMBL" id="KB446548">
    <property type="protein sequence ID" value="EME38097.1"/>
    <property type="molecule type" value="Genomic_DNA"/>
</dbReference>
<evidence type="ECO:0000313" key="3">
    <source>
        <dbReference type="Proteomes" id="UP000016933"/>
    </source>
</evidence>